<evidence type="ECO:0000256" key="1">
    <source>
        <dbReference type="SAM" id="MobiDB-lite"/>
    </source>
</evidence>
<reference evidence="2 3" key="1">
    <citation type="journal article" date="2019" name="Mol. Ecol. Resour.">
        <title>Improving Illumina assemblies with Hi-C and long reads: an example with the North African dromedary.</title>
        <authorList>
            <person name="Elbers J.P."/>
            <person name="Rogers M.F."/>
            <person name="Perelman P.L."/>
            <person name="Proskuryakova A.A."/>
            <person name="Serdyukova N.A."/>
            <person name="Johnson W.E."/>
            <person name="Horin P."/>
            <person name="Corander J."/>
            <person name="Murphy D."/>
            <person name="Burger P.A."/>
        </authorList>
    </citation>
    <scope>NUCLEOTIDE SEQUENCE [LARGE SCALE GENOMIC DNA]</scope>
    <source>
        <strain evidence="2">Drom800</strain>
        <tissue evidence="2">Blood</tissue>
    </source>
</reference>
<feature type="compositionally biased region" description="Basic residues" evidence="1">
    <location>
        <begin position="66"/>
        <end position="82"/>
    </location>
</feature>
<comment type="caution">
    <text evidence="2">The sequence shown here is derived from an EMBL/GenBank/DDBJ whole genome shotgun (WGS) entry which is preliminary data.</text>
</comment>
<evidence type="ECO:0000313" key="3">
    <source>
        <dbReference type="Proteomes" id="UP000299084"/>
    </source>
</evidence>
<accession>A0A5N4EKI9</accession>
<feature type="compositionally biased region" description="Basic and acidic residues" evidence="1">
    <location>
        <begin position="92"/>
        <end position="112"/>
    </location>
</feature>
<evidence type="ECO:0000313" key="2">
    <source>
        <dbReference type="EMBL" id="KAB1284023.1"/>
    </source>
</evidence>
<protein>
    <submittedName>
        <fullName evidence="2">Uncharacterized protein</fullName>
    </submittedName>
</protein>
<dbReference type="EMBL" id="JWIN03000001">
    <property type="protein sequence ID" value="KAB1284023.1"/>
    <property type="molecule type" value="Genomic_DNA"/>
</dbReference>
<dbReference type="AlphaFoldDB" id="A0A5N4EKI9"/>
<organism evidence="2 3">
    <name type="scientific">Camelus dromedarius</name>
    <name type="common">Dromedary</name>
    <name type="synonym">Arabian camel</name>
    <dbReference type="NCBI Taxonomy" id="9838"/>
    <lineage>
        <taxon>Eukaryota</taxon>
        <taxon>Metazoa</taxon>
        <taxon>Chordata</taxon>
        <taxon>Craniata</taxon>
        <taxon>Vertebrata</taxon>
        <taxon>Euteleostomi</taxon>
        <taxon>Mammalia</taxon>
        <taxon>Eutheria</taxon>
        <taxon>Laurasiatheria</taxon>
        <taxon>Artiodactyla</taxon>
        <taxon>Tylopoda</taxon>
        <taxon>Camelidae</taxon>
        <taxon>Camelus</taxon>
    </lineage>
</organism>
<name>A0A5N4EKI9_CAMDR</name>
<dbReference type="Proteomes" id="UP000299084">
    <property type="component" value="Unassembled WGS sequence"/>
</dbReference>
<feature type="compositionally biased region" description="Basic and acidic residues" evidence="1">
    <location>
        <begin position="1"/>
        <end position="12"/>
    </location>
</feature>
<feature type="region of interest" description="Disordered" evidence="1">
    <location>
        <begin position="1"/>
        <end position="112"/>
    </location>
</feature>
<keyword evidence="3" id="KW-1185">Reference proteome</keyword>
<proteinExistence type="predicted"/>
<sequence>MKEVHSLPKKGEPTALCLGEGDSLGRYNPSPESPKRPEGRTHHGSRSAPLPPPGERFIPLCASTTKQRRLRYRYKPPRHGRPGKYGSGGRKPGRETVVKGDSRREGKGGEHDFGLVDGWADHLPTGLKGGASRCFALCSLAEGIRKFLRGRVLV</sequence>
<gene>
    <name evidence="2" type="ORF">Cadr_000000462</name>
</gene>